<keyword evidence="2" id="KW-0812">Transmembrane</keyword>
<keyword evidence="2" id="KW-0472">Membrane</keyword>
<feature type="transmembrane region" description="Helical" evidence="2">
    <location>
        <begin position="186"/>
        <end position="206"/>
    </location>
</feature>
<feature type="compositionally biased region" description="Basic and acidic residues" evidence="1">
    <location>
        <begin position="559"/>
        <end position="586"/>
    </location>
</feature>
<evidence type="ECO:0000256" key="2">
    <source>
        <dbReference type="SAM" id="Phobius"/>
    </source>
</evidence>
<feature type="transmembrane region" description="Helical" evidence="2">
    <location>
        <begin position="69"/>
        <end position="90"/>
    </location>
</feature>
<feature type="transmembrane region" description="Helical" evidence="2">
    <location>
        <begin position="102"/>
        <end position="125"/>
    </location>
</feature>
<dbReference type="EMBL" id="FUEG01000008">
    <property type="protein sequence ID" value="SJL07702.1"/>
    <property type="molecule type" value="Genomic_DNA"/>
</dbReference>
<feature type="transmembrane region" description="Helical" evidence="2">
    <location>
        <begin position="218"/>
        <end position="235"/>
    </location>
</feature>
<dbReference type="Proteomes" id="UP000219338">
    <property type="component" value="Unassembled WGS sequence"/>
</dbReference>
<dbReference type="InterPro" id="IPR052979">
    <property type="entry name" value="Adenylate-forming_domain"/>
</dbReference>
<keyword evidence="4" id="KW-1185">Reference proteome</keyword>
<feature type="region of interest" description="Disordered" evidence="1">
    <location>
        <begin position="559"/>
        <end position="589"/>
    </location>
</feature>
<feature type="region of interest" description="Disordered" evidence="1">
    <location>
        <begin position="1"/>
        <end position="54"/>
    </location>
</feature>
<accession>A0A284RG33</accession>
<proteinExistence type="predicted"/>
<evidence type="ECO:0000256" key="1">
    <source>
        <dbReference type="SAM" id="MobiDB-lite"/>
    </source>
</evidence>
<gene>
    <name evidence="3" type="ORF">ARMOST_11052</name>
</gene>
<dbReference type="STRING" id="47428.A0A284RG33"/>
<protein>
    <recommendedName>
        <fullName evidence="5">Non-ribosomal peptide synthetase</fullName>
    </recommendedName>
</protein>
<evidence type="ECO:0008006" key="5">
    <source>
        <dbReference type="Google" id="ProtNLM"/>
    </source>
</evidence>
<keyword evidence="2" id="KW-1133">Transmembrane helix</keyword>
<organism evidence="3 4">
    <name type="scientific">Armillaria ostoyae</name>
    <name type="common">Armillaria root rot fungus</name>
    <dbReference type="NCBI Taxonomy" id="47428"/>
    <lineage>
        <taxon>Eukaryota</taxon>
        <taxon>Fungi</taxon>
        <taxon>Dikarya</taxon>
        <taxon>Basidiomycota</taxon>
        <taxon>Agaricomycotina</taxon>
        <taxon>Agaricomycetes</taxon>
        <taxon>Agaricomycetidae</taxon>
        <taxon>Agaricales</taxon>
        <taxon>Marasmiineae</taxon>
        <taxon>Physalacriaceae</taxon>
        <taxon>Armillaria</taxon>
    </lineage>
</organism>
<feature type="transmembrane region" description="Helical" evidence="2">
    <location>
        <begin position="146"/>
        <end position="166"/>
    </location>
</feature>
<dbReference type="PANTHER" id="PTHR33927:SF5">
    <property type="entry name" value="ENZYME, PUTATIVE (AFU_ORTHOLOGUE AFUA_8G01222)-RELATED"/>
    <property type="match status" value="1"/>
</dbReference>
<dbReference type="OrthoDB" id="3142841at2759"/>
<name>A0A284RG33_ARMOS</name>
<dbReference type="PANTHER" id="PTHR33927">
    <property type="entry name" value="TRANSMEMBRANE PROTEIN"/>
    <property type="match status" value="1"/>
</dbReference>
<feature type="compositionally biased region" description="Low complexity" evidence="1">
    <location>
        <begin position="1"/>
        <end position="14"/>
    </location>
</feature>
<reference evidence="4" key="1">
    <citation type="journal article" date="2017" name="Nat. Ecol. Evol.">
        <title>Genome expansion and lineage-specific genetic innovations in the forest pathogenic fungi Armillaria.</title>
        <authorList>
            <person name="Sipos G."/>
            <person name="Prasanna A.N."/>
            <person name="Walter M.C."/>
            <person name="O'Connor E."/>
            <person name="Balint B."/>
            <person name="Krizsan K."/>
            <person name="Kiss B."/>
            <person name="Hess J."/>
            <person name="Varga T."/>
            <person name="Slot J."/>
            <person name="Riley R."/>
            <person name="Boka B."/>
            <person name="Rigling D."/>
            <person name="Barry K."/>
            <person name="Lee J."/>
            <person name="Mihaltcheva S."/>
            <person name="LaButti K."/>
            <person name="Lipzen A."/>
            <person name="Waldron R."/>
            <person name="Moloney N.M."/>
            <person name="Sperisen C."/>
            <person name="Kredics L."/>
            <person name="Vagvoelgyi C."/>
            <person name="Patrignani A."/>
            <person name="Fitzpatrick D."/>
            <person name="Nagy I."/>
            <person name="Doyle S."/>
            <person name="Anderson J.B."/>
            <person name="Grigoriev I.V."/>
            <person name="Gueldener U."/>
            <person name="Muensterkoetter M."/>
            <person name="Nagy L.G."/>
        </authorList>
    </citation>
    <scope>NUCLEOTIDE SEQUENCE [LARGE SCALE GENOMIC DNA]</scope>
    <source>
        <strain evidence="4">C18/9</strain>
    </source>
</reference>
<dbReference type="AlphaFoldDB" id="A0A284RG33"/>
<sequence>MSSVAPVPFSSSALPPSPAETVVSQTSSKAGSLADEKLGNPWDGYEDDTMPDKVQPRPVRNMRLQAFSIYRRLFSVVFITNMGIFISYAIRGYHSQKIALVTVANIFVAILMRQELVINALFLIFCSVPKSWPFFIRKTAARVYHLGGIHSGAGSSAVVWLILLAVQATRERVNNLGTSTATVALTYIILFFLVGIVLFAYPALRIKRHDAFERVHRFLGWTATALVWAQVVLLTNDYKGDKALGSALVHSAAFWLMIILSSSLILPWTHLRKVPVESVVLSNHAVQLFVDYGKFISHRSFVRLLNHRAGPHPVPGSFQRFSTDPLNEWHSFATIAMPGKPGFSIIISQAGDWTTEMITNPPKEIYVRGMPTCGALRIIPLFRRVLFVATGSGIAPFIPHIMSGKVDHKLFWMAPNTRATFGDPLVNSVLENSPGAVVYDTRKHGKPDIIKITNRFVDEFQPECRMQQPVGTVSGTITVMLACLNSPGTSVVRPLRTSCTRCLSRIKTPQASDTKHLTDAHERKITRLQHLYENKLDQLWKEWHSLMNAELKRELREQRKRWEREREREKEQERERERKREQEESTRSLTELQLTHDKIELLHKVTWYKENISAASSLDIIDSIYRRRLDDTLPPGTQSVLSAIINGALDEPSHTYAYSRQKAISLLDSTLQTDEVDEAGHDLYRDCVDHIPIQPYRQPIDLKEG</sequence>
<evidence type="ECO:0000313" key="3">
    <source>
        <dbReference type="EMBL" id="SJL07702.1"/>
    </source>
</evidence>
<feature type="transmembrane region" description="Helical" evidence="2">
    <location>
        <begin position="247"/>
        <end position="266"/>
    </location>
</feature>
<evidence type="ECO:0000313" key="4">
    <source>
        <dbReference type="Proteomes" id="UP000219338"/>
    </source>
</evidence>